<organism evidence="2 3">
    <name type="scientific">Arenibacter algicola</name>
    <dbReference type="NCBI Taxonomy" id="616991"/>
    <lineage>
        <taxon>Bacteria</taxon>
        <taxon>Pseudomonadati</taxon>
        <taxon>Bacteroidota</taxon>
        <taxon>Flavobacteriia</taxon>
        <taxon>Flavobacteriales</taxon>
        <taxon>Flavobacteriaceae</taxon>
        <taxon>Arenibacter</taxon>
    </lineage>
</organism>
<dbReference type="RefSeq" id="WP_142189522.1">
    <property type="nucleotide sequence ID" value="NZ_VHIF01000001.1"/>
</dbReference>
<feature type="transmembrane region" description="Helical" evidence="1">
    <location>
        <begin position="158"/>
        <end position="180"/>
    </location>
</feature>
<feature type="transmembrane region" description="Helical" evidence="1">
    <location>
        <begin position="102"/>
        <end position="122"/>
    </location>
</feature>
<keyword evidence="1" id="KW-0472">Membrane</keyword>
<feature type="transmembrane region" description="Helical" evidence="1">
    <location>
        <begin position="32"/>
        <end position="51"/>
    </location>
</feature>
<sequence>MDTILENASQPLYAVTLLVALIKYPKYYTTPLKYFPILLMYTFLTELLGYFTKHYEVFHISIFSSFIRHNVIIYNIYNLVFFSYFFYVYWSYIDHKKYKKYIIFATIFYLLVSLINPFFQSFKLESQVYSYLAGAFAILICIILFFMEHRNSSKKLDYRFTGIKWISIGLLIFYLGYAPIKASRFYNYTYQLNEYVHIRRIHLSLIVLMYICFIIGFLRMKRKFWI</sequence>
<proteinExistence type="predicted"/>
<feature type="transmembrane region" description="Helical" evidence="1">
    <location>
        <begin position="71"/>
        <end position="90"/>
    </location>
</feature>
<keyword evidence="1" id="KW-1133">Transmembrane helix</keyword>
<reference evidence="2 3" key="1">
    <citation type="submission" date="2019-06" db="EMBL/GenBank/DDBJ databases">
        <title>A large-scale integrated study on North Sea by COGITO (Coastal Microbe Genomic &amp; Taxonomic Observatory).</title>
        <authorList>
            <person name="Teeling H."/>
        </authorList>
    </citation>
    <scope>NUCLEOTIDE SEQUENCE [LARGE SCALE GENOMIC DNA]</scope>
    <source>
        <strain evidence="2 3">MAR_2009_79</strain>
    </source>
</reference>
<name>A0ABY3AB66_9FLAO</name>
<accession>A0ABY3AB66</accession>
<protein>
    <submittedName>
        <fullName evidence="2">Uncharacterized protein</fullName>
    </submittedName>
</protein>
<evidence type="ECO:0000256" key="1">
    <source>
        <dbReference type="SAM" id="Phobius"/>
    </source>
</evidence>
<evidence type="ECO:0000313" key="2">
    <source>
        <dbReference type="EMBL" id="TQO37650.1"/>
    </source>
</evidence>
<dbReference type="EMBL" id="VHIF01000001">
    <property type="protein sequence ID" value="TQO37650.1"/>
    <property type="molecule type" value="Genomic_DNA"/>
</dbReference>
<feature type="transmembrane region" description="Helical" evidence="1">
    <location>
        <begin position="128"/>
        <end position="146"/>
    </location>
</feature>
<keyword evidence="3" id="KW-1185">Reference proteome</keyword>
<comment type="caution">
    <text evidence="2">The sequence shown here is derived from an EMBL/GenBank/DDBJ whole genome shotgun (WGS) entry which is preliminary data.</text>
</comment>
<dbReference type="Proteomes" id="UP000315363">
    <property type="component" value="Unassembled WGS sequence"/>
</dbReference>
<evidence type="ECO:0000313" key="3">
    <source>
        <dbReference type="Proteomes" id="UP000315363"/>
    </source>
</evidence>
<keyword evidence="1" id="KW-0812">Transmembrane</keyword>
<gene>
    <name evidence="2" type="ORF">GQ41_2272</name>
</gene>
<feature type="transmembrane region" description="Helical" evidence="1">
    <location>
        <begin position="200"/>
        <end position="218"/>
    </location>
</feature>